<dbReference type="SUPFAM" id="SSF52047">
    <property type="entry name" value="RNI-like"/>
    <property type="match status" value="1"/>
</dbReference>
<dbReference type="InterPro" id="IPR001611">
    <property type="entry name" value="Leu-rich_rpt"/>
</dbReference>
<proteinExistence type="predicted"/>
<gene>
    <name evidence="1" type="ORF">OVA965_LOCUS18417</name>
    <name evidence="2" type="ORF">TMI583_LOCUS18430</name>
</gene>
<reference evidence="2" key="1">
    <citation type="submission" date="2021-02" db="EMBL/GenBank/DDBJ databases">
        <authorList>
            <person name="Nowell W R."/>
        </authorList>
    </citation>
    <scope>NUCLEOTIDE SEQUENCE</scope>
</reference>
<protein>
    <submittedName>
        <fullName evidence="2">Uncharacterized protein</fullName>
    </submittedName>
</protein>
<dbReference type="InterPro" id="IPR052394">
    <property type="entry name" value="LRR-containing"/>
</dbReference>
<organism evidence="2 3">
    <name type="scientific">Didymodactylos carnosus</name>
    <dbReference type="NCBI Taxonomy" id="1234261"/>
    <lineage>
        <taxon>Eukaryota</taxon>
        <taxon>Metazoa</taxon>
        <taxon>Spiralia</taxon>
        <taxon>Gnathifera</taxon>
        <taxon>Rotifera</taxon>
        <taxon>Eurotatoria</taxon>
        <taxon>Bdelloidea</taxon>
        <taxon>Philodinida</taxon>
        <taxon>Philodinidae</taxon>
        <taxon>Didymodactylos</taxon>
    </lineage>
</organism>
<dbReference type="InterPro" id="IPR032675">
    <property type="entry name" value="LRR_dom_sf"/>
</dbReference>
<dbReference type="AlphaFoldDB" id="A0A8S2KK35"/>
<evidence type="ECO:0000313" key="2">
    <source>
        <dbReference type="EMBL" id="CAF3845081.1"/>
    </source>
</evidence>
<sequence length="253" mass="28951">MSTEHDDTVDATAKRASYHQRLSLFSIDEEADISTPSNEQEINKNETLEELINKSKTKLGLYLWNKQINDQQVKQITQELKKRTSTNWSYVDLSNNQITSVGVQYLCQTLKLNTTIKSYWTLAVMDSIQYLPVNKTLTFINLNSNLIDDHGIKIISDMLIVNKTLELLWLSKNQITDRGIESLCGALKLNNKLKELNVSNNQEITDQSVDSIIDMLNINRTLVSLDLRLNQLSQHSKDKIHEIANNICKTVEL</sequence>
<dbReference type="Gene3D" id="3.80.10.10">
    <property type="entry name" value="Ribonuclease Inhibitor"/>
    <property type="match status" value="2"/>
</dbReference>
<evidence type="ECO:0000313" key="3">
    <source>
        <dbReference type="Proteomes" id="UP000682733"/>
    </source>
</evidence>
<comment type="caution">
    <text evidence="2">The sequence shown here is derived from an EMBL/GenBank/DDBJ whole genome shotgun (WGS) entry which is preliminary data.</text>
</comment>
<dbReference type="PANTHER" id="PTHR24114">
    <property type="entry name" value="LEUCINE RICH REPEAT FAMILY PROTEIN"/>
    <property type="match status" value="1"/>
</dbReference>
<dbReference type="Proteomes" id="UP000677228">
    <property type="component" value="Unassembled WGS sequence"/>
</dbReference>
<dbReference type="Proteomes" id="UP000682733">
    <property type="component" value="Unassembled WGS sequence"/>
</dbReference>
<accession>A0A8S2KK35</accession>
<dbReference type="EMBL" id="CAJOBA010009162">
    <property type="protein sequence ID" value="CAF3845081.1"/>
    <property type="molecule type" value="Genomic_DNA"/>
</dbReference>
<dbReference type="SMART" id="SM00368">
    <property type="entry name" value="LRR_RI"/>
    <property type="match status" value="3"/>
</dbReference>
<name>A0A8S2KK35_9BILA</name>
<dbReference type="Pfam" id="PF13516">
    <property type="entry name" value="LRR_6"/>
    <property type="match status" value="5"/>
</dbReference>
<evidence type="ECO:0000313" key="1">
    <source>
        <dbReference type="EMBL" id="CAF1082234.1"/>
    </source>
</evidence>
<dbReference type="PANTHER" id="PTHR24114:SF2">
    <property type="entry name" value="F-BOX DOMAIN-CONTAINING PROTEIN-RELATED"/>
    <property type="match status" value="1"/>
</dbReference>
<dbReference type="EMBL" id="CAJNOK010009145">
    <property type="protein sequence ID" value="CAF1082234.1"/>
    <property type="molecule type" value="Genomic_DNA"/>
</dbReference>